<sequence>MIKRVTRMPSGAGVEQLFAECDADPRVLLGERSRSRGVAEASTPRVLLGERSRSRGVAEAGTRESRSAGVRRAG</sequence>
<keyword evidence="3" id="KW-1185">Reference proteome</keyword>
<evidence type="ECO:0000256" key="1">
    <source>
        <dbReference type="SAM" id="MobiDB-lite"/>
    </source>
</evidence>
<name>A0A8J3VTU7_9ACTN</name>
<dbReference type="AlphaFoldDB" id="A0A8J3VTU7"/>
<feature type="region of interest" description="Disordered" evidence="1">
    <location>
        <begin position="32"/>
        <end position="74"/>
    </location>
</feature>
<dbReference type="Proteomes" id="UP000642748">
    <property type="component" value="Unassembled WGS sequence"/>
</dbReference>
<gene>
    <name evidence="2" type="ORF">Raf01_60950</name>
</gene>
<dbReference type="EMBL" id="BONZ01000061">
    <property type="protein sequence ID" value="GIH17923.1"/>
    <property type="molecule type" value="Genomic_DNA"/>
</dbReference>
<protein>
    <submittedName>
        <fullName evidence="2">Uncharacterized protein</fullName>
    </submittedName>
</protein>
<comment type="caution">
    <text evidence="2">The sequence shown here is derived from an EMBL/GenBank/DDBJ whole genome shotgun (WGS) entry which is preliminary data.</text>
</comment>
<organism evidence="2 3">
    <name type="scientific">Rugosimonospora africana</name>
    <dbReference type="NCBI Taxonomy" id="556532"/>
    <lineage>
        <taxon>Bacteria</taxon>
        <taxon>Bacillati</taxon>
        <taxon>Actinomycetota</taxon>
        <taxon>Actinomycetes</taxon>
        <taxon>Micromonosporales</taxon>
        <taxon>Micromonosporaceae</taxon>
        <taxon>Rugosimonospora</taxon>
    </lineage>
</organism>
<proteinExistence type="predicted"/>
<accession>A0A8J3VTU7</accession>
<evidence type="ECO:0000313" key="3">
    <source>
        <dbReference type="Proteomes" id="UP000642748"/>
    </source>
</evidence>
<reference evidence="2" key="1">
    <citation type="submission" date="2021-01" db="EMBL/GenBank/DDBJ databases">
        <title>Whole genome shotgun sequence of Rugosimonospora africana NBRC 104875.</title>
        <authorList>
            <person name="Komaki H."/>
            <person name="Tamura T."/>
        </authorList>
    </citation>
    <scope>NUCLEOTIDE SEQUENCE</scope>
    <source>
        <strain evidence="2">NBRC 104875</strain>
    </source>
</reference>
<evidence type="ECO:0000313" key="2">
    <source>
        <dbReference type="EMBL" id="GIH17923.1"/>
    </source>
</evidence>